<accession>A0ABV4LCU2</accession>
<dbReference type="EMBL" id="JBGOOJ010000004">
    <property type="protein sequence ID" value="MEZ8089694.1"/>
    <property type="molecule type" value="Genomic_DNA"/>
</dbReference>
<evidence type="ECO:0000259" key="1">
    <source>
        <dbReference type="SMART" id="SM00382"/>
    </source>
</evidence>
<dbReference type="Gene3D" id="3.40.50.300">
    <property type="entry name" value="P-loop containing nucleotide triphosphate hydrolases"/>
    <property type="match status" value="1"/>
</dbReference>
<evidence type="ECO:0000313" key="2">
    <source>
        <dbReference type="EMBL" id="MEZ8089694.1"/>
    </source>
</evidence>
<feature type="domain" description="AAA+ ATPase" evidence="1">
    <location>
        <begin position="23"/>
        <end position="354"/>
    </location>
</feature>
<protein>
    <submittedName>
        <fullName evidence="2">ATP-binding protein</fullName>
    </submittedName>
</protein>
<reference evidence="2 3" key="1">
    <citation type="submission" date="2024-06" db="EMBL/GenBank/DDBJ databases">
        <authorList>
            <person name="Steensen K."/>
            <person name="Seneca J."/>
            <person name="Bartlau N."/>
            <person name="Yu A.X."/>
            <person name="Polz M.F."/>
        </authorList>
    </citation>
    <scope>NUCLEOTIDE SEQUENCE [LARGE SCALE GENOMIC DNA]</scope>
    <source>
        <strain evidence="2 3">5S240</strain>
    </source>
</reference>
<dbReference type="InterPro" id="IPR003593">
    <property type="entry name" value="AAA+_ATPase"/>
</dbReference>
<keyword evidence="2" id="KW-0067">ATP-binding</keyword>
<sequence>MPLSVTGKQDYNGFILSKPFVHNGNLVVLTGRNGCGKTRLLESIQKQQSIVNLAGEQLTHQDIMFVEQTKLTPNFGGAYSDAQFQSKITATLQLFDRFKIDFDSPFDLNKARNSGRGREEGLPYESLYNLCQSIALHLDKAPSELTHDEIKIYFEDYVPSILGFQNVSGICNQYIQRNKLNRYNRYCSEQEGDDVAFLTEDQFIDRFGHEPWTLLNNIINATFDGKFHFSEPDTQSHSYSYNANLIQRSTNLPVPVNALSSGEKTLLWLALTLFNSQYYDNVAVKTPKLLLLDEPDAFLHPKMVVKMYRVLSEFCSSFESKIIITTHSPTTVALAPDNSTFIVKDNSIIEVTKDEGVAELLDGVTQISINPENRRQVYVESHYDADFYQSILNSVLRQSKAIDPYVSLTFVSSGAKLPQKQISQCLNSVLNISDPDQVEAFIKAINGVGSCSHVYGSVEALIEEGNTTVRGIVDWDEKNRPMKGVSVLAERIAYTVENLALDPISISILLNYNNPDIYSSKEICGSDTHWQDWRKCPELLQKVTDWYIRKILNRPNQKDMSIEYLCGAVIKTDSEYLKRSGHDYEGIVLDKFPQLKRLLKKQKKGELKVAIAQKGMVGLTDGKLIPKLFEELFVSLK</sequence>
<dbReference type="RefSeq" id="WP_017058650.1">
    <property type="nucleotide sequence ID" value="NZ_JBGONX010000007.1"/>
</dbReference>
<dbReference type="InterPro" id="IPR003959">
    <property type="entry name" value="ATPase_AAA_core"/>
</dbReference>
<comment type="caution">
    <text evidence="2">The sequence shown here is derived from an EMBL/GenBank/DDBJ whole genome shotgun (WGS) entry which is preliminary data.</text>
</comment>
<proteinExistence type="predicted"/>
<dbReference type="InterPro" id="IPR051396">
    <property type="entry name" value="Bact_Antivir_Def_Nuclease"/>
</dbReference>
<gene>
    <name evidence="2" type="ORF">ACED24_06495</name>
</gene>
<dbReference type="Pfam" id="PF13304">
    <property type="entry name" value="AAA_21"/>
    <property type="match status" value="1"/>
</dbReference>
<dbReference type="GO" id="GO:0005524">
    <property type="term" value="F:ATP binding"/>
    <property type="evidence" value="ECO:0007669"/>
    <property type="project" value="UniProtKB-KW"/>
</dbReference>
<dbReference type="InterPro" id="IPR027417">
    <property type="entry name" value="P-loop_NTPase"/>
</dbReference>
<evidence type="ECO:0000313" key="3">
    <source>
        <dbReference type="Proteomes" id="UP001569177"/>
    </source>
</evidence>
<organism evidence="2 3">
    <name type="scientific">Vibrio kanaloae</name>
    <dbReference type="NCBI Taxonomy" id="170673"/>
    <lineage>
        <taxon>Bacteria</taxon>
        <taxon>Pseudomonadati</taxon>
        <taxon>Pseudomonadota</taxon>
        <taxon>Gammaproteobacteria</taxon>
        <taxon>Vibrionales</taxon>
        <taxon>Vibrionaceae</taxon>
        <taxon>Vibrio</taxon>
    </lineage>
</organism>
<dbReference type="SUPFAM" id="SSF52540">
    <property type="entry name" value="P-loop containing nucleoside triphosphate hydrolases"/>
    <property type="match status" value="1"/>
</dbReference>
<keyword evidence="3" id="KW-1185">Reference proteome</keyword>
<dbReference type="PANTHER" id="PTHR43581">
    <property type="entry name" value="ATP/GTP PHOSPHATASE"/>
    <property type="match status" value="1"/>
</dbReference>
<dbReference type="PANTHER" id="PTHR43581:SF4">
    <property type="entry name" value="ATP_GTP PHOSPHATASE"/>
    <property type="match status" value="1"/>
</dbReference>
<dbReference type="Proteomes" id="UP001569177">
    <property type="component" value="Unassembled WGS sequence"/>
</dbReference>
<keyword evidence="2" id="KW-0547">Nucleotide-binding</keyword>
<dbReference type="CDD" id="cd00267">
    <property type="entry name" value="ABC_ATPase"/>
    <property type="match status" value="1"/>
</dbReference>
<dbReference type="SMART" id="SM00382">
    <property type="entry name" value="AAA"/>
    <property type="match status" value="1"/>
</dbReference>
<name>A0ABV4LCU2_9VIBR</name>